<evidence type="ECO:0008006" key="4">
    <source>
        <dbReference type="Google" id="ProtNLM"/>
    </source>
</evidence>
<gene>
    <name evidence="2" type="ORF">V5799_006566</name>
</gene>
<comment type="caution">
    <text evidence="2">The sequence shown here is derived from an EMBL/GenBank/DDBJ whole genome shotgun (WGS) entry which is preliminary data.</text>
</comment>
<evidence type="ECO:0000256" key="1">
    <source>
        <dbReference type="SAM" id="SignalP"/>
    </source>
</evidence>
<organism evidence="2 3">
    <name type="scientific">Amblyomma americanum</name>
    <name type="common">Lone star tick</name>
    <dbReference type="NCBI Taxonomy" id="6943"/>
    <lineage>
        <taxon>Eukaryota</taxon>
        <taxon>Metazoa</taxon>
        <taxon>Ecdysozoa</taxon>
        <taxon>Arthropoda</taxon>
        <taxon>Chelicerata</taxon>
        <taxon>Arachnida</taxon>
        <taxon>Acari</taxon>
        <taxon>Parasitiformes</taxon>
        <taxon>Ixodida</taxon>
        <taxon>Ixodoidea</taxon>
        <taxon>Ixodidae</taxon>
        <taxon>Amblyomminae</taxon>
        <taxon>Amblyomma</taxon>
    </lineage>
</organism>
<name>A0AAQ4DW10_AMBAM</name>
<dbReference type="AlphaFoldDB" id="A0AAQ4DW10"/>
<feature type="chain" id="PRO_5043034077" description="Secreted protein" evidence="1">
    <location>
        <begin position="33"/>
        <end position="234"/>
    </location>
</feature>
<reference evidence="2 3" key="1">
    <citation type="journal article" date="2023" name="Arcadia Sci">
        <title>De novo assembly of a long-read Amblyomma americanum tick genome.</title>
        <authorList>
            <person name="Chou S."/>
            <person name="Poskanzer K.E."/>
            <person name="Rollins M."/>
            <person name="Thuy-Boun P.S."/>
        </authorList>
    </citation>
    <scope>NUCLEOTIDE SEQUENCE [LARGE SCALE GENOMIC DNA]</scope>
    <source>
        <strain evidence="2">F_SG_1</strain>
        <tissue evidence="2">Salivary glands</tissue>
    </source>
</reference>
<dbReference type="Proteomes" id="UP001321473">
    <property type="component" value="Unassembled WGS sequence"/>
</dbReference>
<dbReference type="EMBL" id="JARKHS020026152">
    <property type="protein sequence ID" value="KAK8766650.1"/>
    <property type="molecule type" value="Genomic_DNA"/>
</dbReference>
<sequence>MHRSLRTATQGKADSKMWTALLLIAFVAGTHGLSGDVTAEDINPIVEDANAYVDSVIEFELPRRMGTLDPLTRRNFQPINGNHLYVSVRFVTIYMTGFRQIRRDGDCQVTRVVDERRTTVRCNLLTDLDYLVVVNATATHKNIERRNVKVNGTFHAVKGPLTVTFERSLPVKVEFSPRYDAMVNSVAQKYPRPMWYEFLEHEFYFTMIQLFEYATQKVFATEMFRAVKDIPFPE</sequence>
<keyword evidence="3" id="KW-1185">Reference proteome</keyword>
<feature type="signal peptide" evidence="1">
    <location>
        <begin position="1"/>
        <end position="32"/>
    </location>
</feature>
<keyword evidence="1" id="KW-0732">Signal</keyword>
<evidence type="ECO:0000313" key="3">
    <source>
        <dbReference type="Proteomes" id="UP001321473"/>
    </source>
</evidence>
<protein>
    <recommendedName>
        <fullName evidence="4">Secreted protein</fullName>
    </recommendedName>
</protein>
<evidence type="ECO:0000313" key="2">
    <source>
        <dbReference type="EMBL" id="KAK8766650.1"/>
    </source>
</evidence>
<proteinExistence type="predicted"/>
<accession>A0AAQ4DW10</accession>